<name>A0AC35UCN0_9BILA</name>
<protein>
    <submittedName>
        <fullName evidence="2">PHD-type domain-containing protein</fullName>
    </submittedName>
</protein>
<evidence type="ECO:0000313" key="2">
    <source>
        <dbReference type="WBParaSite" id="RSKR_0000996800.1"/>
    </source>
</evidence>
<dbReference type="Proteomes" id="UP000095286">
    <property type="component" value="Unplaced"/>
</dbReference>
<sequence>MDDADTTKDAIIHDLDGNKSLEKDPLIDNQPITMPSNIGSTDIKKQDISLIEPMDIDISMLGEDEDTQENDIKRESVDEHTIGEGKEQAISEEEQVISKEEEANDEDESPDQNSQSNSQENTPLSNESVKKEPSNEINDSAVAEDILKPDEVAVSDLYKSPLMSEIIVFYNTFGSLLNNKPVTFEKFEKLLTTFDDKGRVDKELILLQISLIRRGGNPAAKPEKFESAIHKLIQHYPTLFEIRTQLEEIVHYSLLPIESKLLLWKHLCLAQFDYNNKFKEALSNTLDFHQYKFAPIGSDKNNKKYWFAVDSDYCIRMFVEDIKDEYSSHFSLAAQDEESLKKVIESLKVDNIPGKEIDFVKANKKHTYVSEFLSIETIANLKKEKREKKNVKKPVVENIEPDLEAMSQEDEVEEAIVKKELPSRTSKSAAGDAIKAVTADIDEDEPIDSEDDEAAKPSTSKKGAKRGRKKGFKLDKQTPSKSKSPIEEEYESDEEIEVKERKQATLETLCMQCNKSKNPGVLLLCDLCDDPWHIYCCTPRLYVIPEGDWWCQKCNHHVLVNRLEKLLLELQERNETKKKDLAKKAAQADSLKRELALIHLQLNNLQPASNTRRNVKKEVSEESEDDGTIRRSKKVALKKVCRNPPRSSYAAAPTIAETRTRRSTRQIDYKKFTEYDEELDDIEEPEEKPAKRMSKKKNDDDDYNEASEDDEEEDEYVGPRSRKDDNEFINDSDSDYNPGGRRSARRPPPRRKTTKKRRGGSSEDEVTEDDDYEEANSNKRKRKAPARANHDFDDSDFEVSATGRTVRKAARIVYKELSVEDEEEEIISPAPKRRAVGFEMKKSAMPSLPQLAPKSSTTNNVHAVQSRPQVQRQYPVKLINPPNNMSVFIPKAAFSKIPVPELNQSLNLNCAYMPPKRNLPQQQQMISNLPSGKSQMVQVPPPRRINSPSSIGQNSPAYSRNLTAVRSIPHVSTPQMNPYSSSMQQPIIYAPQHQPYVMPAGYSDMQCQPMPYESSSNGYGSTSSIPYPGQENWAEPWQLPAPYPHETSFSTTTYTTEQLTSINPSSENGDSNATSGEFTSL</sequence>
<organism evidence="1 2">
    <name type="scientific">Rhabditophanes sp. KR3021</name>
    <dbReference type="NCBI Taxonomy" id="114890"/>
    <lineage>
        <taxon>Eukaryota</taxon>
        <taxon>Metazoa</taxon>
        <taxon>Ecdysozoa</taxon>
        <taxon>Nematoda</taxon>
        <taxon>Chromadorea</taxon>
        <taxon>Rhabditida</taxon>
        <taxon>Tylenchina</taxon>
        <taxon>Panagrolaimomorpha</taxon>
        <taxon>Strongyloidoidea</taxon>
        <taxon>Alloionematidae</taxon>
        <taxon>Rhabditophanes</taxon>
    </lineage>
</organism>
<proteinExistence type="predicted"/>
<accession>A0AC35UCN0</accession>
<dbReference type="WBParaSite" id="RSKR_0000996800.1">
    <property type="protein sequence ID" value="RSKR_0000996800.1"/>
    <property type="gene ID" value="RSKR_0000996800"/>
</dbReference>
<evidence type="ECO:0000313" key="1">
    <source>
        <dbReference type="Proteomes" id="UP000095286"/>
    </source>
</evidence>
<reference evidence="2" key="1">
    <citation type="submission" date="2016-11" db="UniProtKB">
        <authorList>
            <consortium name="WormBaseParasite"/>
        </authorList>
    </citation>
    <scope>IDENTIFICATION</scope>
    <source>
        <strain evidence="2">KR3021</strain>
    </source>
</reference>